<dbReference type="EMBL" id="JAIWYP010000006">
    <property type="protein sequence ID" value="KAH3814655.1"/>
    <property type="molecule type" value="Genomic_DNA"/>
</dbReference>
<dbReference type="PROSITE" id="PS00158">
    <property type="entry name" value="ALDOLASE_CLASS_I"/>
    <property type="match status" value="1"/>
</dbReference>
<dbReference type="Pfam" id="PF00274">
    <property type="entry name" value="Glycolytic"/>
    <property type="match status" value="1"/>
</dbReference>
<keyword evidence="6" id="KW-0704">Schiff base</keyword>
<name>A0A9D4JJU1_DREPO</name>
<dbReference type="InterPro" id="IPR000741">
    <property type="entry name" value="FBA_I"/>
</dbReference>
<dbReference type="Proteomes" id="UP000828390">
    <property type="component" value="Unassembled WGS sequence"/>
</dbReference>
<gene>
    <name evidence="9" type="ORF">DPMN_143160</name>
</gene>
<evidence type="ECO:0000313" key="9">
    <source>
        <dbReference type="EMBL" id="KAH3814655.1"/>
    </source>
</evidence>
<evidence type="ECO:0000256" key="1">
    <source>
        <dbReference type="ARBA" id="ARBA00004714"/>
    </source>
</evidence>
<comment type="catalytic activity">
    <reaction evidence="7">
        <text>beta-D-fructose 1,6-bisphosphate = D-glyceraldehyde 3-phosphate + dihydroxyacetone phosphate</text>
        <dbReference type="Rhea" id="RHEA:14729"/>
        <dbReference type="ChEBI" id="CHEBI:32966"/>
        <dbReference type="ChEBI" id="CHEBI:57642"/>
        <dbReference type="ChEBI" id="CHEBI:59776"/>
        <dbReference type="EC" id="4.1.2.13"/>
    </reaction>
</comment>
<dbReference type="AlphaFoldDB" id="A0A9D4JJU1"/>
<evidence type="ECO:0000313" key="10">
    <source>
        <dbReference type="Proteomes" id="UP000828390"/>
    </source>
</evidence>
<organism evidence="9 10">
    <name type="scientific">Dreissena polymorpha</name>
    <name type="common">Zebra mussel</name>
    <name type="synonym">Mytilus polymorpha</name>
    <dbReference type="NCBI Taxonomy" id="45954"/>
    <lineage>
        <taxon>Eukaryota</taxon>
        <taxon>Metazoa</taxon>
        <taxon>Spiralia</taxon>
        <taxon>Lophotrochozoa</taxon>
        <taxon>Mollusca</taxon>
        <taxon>Bivalvia</taxon>
        <taxon>Autobranchia</taxon>
        <taxon>Heteroconchia</taxon>
        <taxon>Euheterodonta</taxon>
        <taxon>Imparidentia</taxon>
        <taxon>Neoheterodontei</taxon>
        <taxon>Myida</taxon>
        <taxon>Dreissenoidea</taxon>
        <taxon>Dreissenidae</taxon>
        <taxon>Dreissena</taxon>
    </lineage>
</organism>
<evidence type="ECO:0000256" key="5">
    <source>
        <dbReference type="ARBA" id="ARBA00023239"/>
    </source>
</evidence>
<dbReference type="GO" id="GO:0006096">
    <property type="term" value="P:glycolytic process"/>
    <property type="evidence" value="ECO:0007669"/>
    <property type="project" value="UniProtKB-KW"/>
</dbReference>
<dbReference type="EC" id="4.1.2.13" evidence="3 7"/>
<keyword evidence="5 7" id="KW-0456">Lyase</keyword>
<dbReference type="PANTHER" id="PTHR11627">
    <property type="entry name" value="FRUCTOSE-BISPHOSPHATE ALDOLASE"/>
    <property type="match status" value="1"/>
</dbReference>
<comment type="caution">
    <text evidence="9">The sequence shown here is derived from an EMBL/GenBank/DDBJ whole genome shotgun (WGS) entry which is preliminary data.</text>
</comment>
<protein>
    <recommendedName>
        <fullName evidence="3 7">Fructose-bisphosphate aldolase</fullName>
        <ecNumber evidence="3 7">4.1.2.13</ecNumber>
    </recommendedName>
</protein>
<dbReference type="InterPro" id="IPR013785">
    <property type="entry name" value="Aldolase_TIM"/>
</dbReference>
<sequence>MLTLLRTLLNTKCNCTFHKIQISEFHTPQVLAFTYKAFADHHVFLEGTLLKPNMVTAGQSCSWKFSPEENARATVLALSRTVPPSMPGKSE</sequence>
<comment type="pathway">
    <text evidence="1 8">Carbohydrate degradation; glycolysis; D-glyceraldehyde 3-phosphate and glycerone phosphate from D-glucose: step 4/4.</text>
</comment>
<reference evidence="9" key="1">
    <citation type="journal article" date="2019" name="bioRxiv">
        <title>The Genome of the Zebra Mussel, Dreissena polymorpha: A Resource for Invasive Species Research.</title>
        <authorList>
            <person name="McCartney M.A."/>
            <person name="Auch B."/>
            <person name="Kono T."/>
            <person name="Mallez S."/>
            <person name="Zhang Y."/>
            <person name="Obille A."/>
            <person name="Becker A."/>
            <person name="Abrahante J.E."/>
            <person name="Garbe J."/>
            <person name="Badalamenti J.P."/>
            <person name="Herman A."/>
            <person name="Mangelson H."/>
            <person name="Liachko I."/>
            <person name="Sullivan S."/>
            <person name="Sone E.D."/>
            <person name="Koren S."/>
            <person name="Silverstein K.A.T."/>
            <person name="Beckman K.B."/>
            <person name="Gohl D.M."/>
        </authorList>
    </citation>
    <scope>NUCLEOTIDE SEQUENCE</scope>
    <source>
        <strain evidence="9">Duluth1</strain>
        <tissue evidence="9">Whole animal</tissue>
    </source>
</reference>
<proteinExistence type="inferred from homology"/>
<evidence type="ECO:0000256" key="2">
    <source>
        <dbReference type="ARBA" id="ARBA00010387"/>
    </source>
</evidence>
<evidence type="ECO:0000256" key="3">
    <source>
        <dbReference type="ARBA" id="ARBA00013068"/>
    </source>
</evidence>
<evidence type="ECO:0000256" key="8">
    <source>
        <dbReference type="RuleBase" id="RU004257"/>
    </source>
</evidence>
<reference evidence="9" key="2">
    <citation type="submission" date="2020-11" db="EMBL/GenBank/DDBJ databases">
        <authorList>
            <person name="McCartney M.A."/>
            <person name="Auch B."/>
            <person name="Kono T."/>
            <person name="Mallez S."/>
            <person name="Becker A."/>
            <person name="Gohl D.M."/>
            <person name="Silverstein K.A.T."/>
            <person name="Koren S."/>
            <person name="Bechman K.B."/>
            <person name="Herman A."/>
            <person name="Abrahante J.E."/>
            <person name="Garbe J."/>
        </authorList>
    </citation>
    <scope>NUCLEOTIDE SEQUENCE</scope>
    <source>
        <strain evidence="9">Duluth1</strain>
        <tissue evidence="9">Whole animal</tissue>
    </source>
</reference>
<accession>A0A9D4JJU1</accession>
<comment type="similarity">
    <text evidence="2 7">Belongs to the class I fructose-bisphosphate aldolase family.</text>
</comment>
<evidence type="ECO:0000256" key="7">
    <source>
        <dbReference type="RuleBase" id="RU003994"/>
    </source>
</evidence>
<keyword evidence="10" id="KW-1185">Reference proteome</keyword>
<dbReference type="GO" id="GO:0004332">
    <property type="term" value="F:fructose-bisphosphate aldolase activity"/>
    <property type="evidence" value="ECO:0007669"/>
    <property type="project" value="UniProtKB-EC"/>
</dbReference>
<dbReference type="Gene3D" id="3.20.20.70">
    <property type="entry name" value="Aldolase class I"/>
    <property type="match status" value="1"/>
</dbReference>
<evidence type="ECO:0000256" key="6">
    <source>
        <dbReference type="ARBA" id="ARBA00023270"/>
    </source>
</evidence>
<dbReference type="InterPro" id="IPR029768">
    <property type="entry name" value="Aldolase_I_AS"/>
</dbReference>
<keyword evidence="4 7" id="KW-0324">Glycolysis</keyword>
<dbReference type="SUPFAM" id="SSF51569">
    <property type="entry name" value="Aldolase"/>
    <property type="match status" value="1"/>
</dbReference>
<evidence type="ECO:0000256" key="4">
    <source>
        <dbReference type="ARBA" id="ARBA00023152"/>
    </source>
</evidence>